<dbReference type="VEuPathDB" id="FungiDB:PNEG_02732"/>
<sequence>MEYTGDSSSVKCETNDVSLLTKKLSICRLGSFSTPVSRVPSARCCSDVSFKGSSLDFSSVSPVSTMNMHSSKRIFLNDEQSRRPIYRIGNYFKKSKNLSIISSRFFSKCLSSRNNLSVDVSTKKFLKHENERVSNEKEAHVSHSLLDLKHFFKSHHDHVQLNTQESLRQKKYSLFKLKFRKFEDSFKNKYSALSYRYKKYGKLVGSGTGGSVRLLSSCDGTVYAVKEFRKRAPYESSREYKKKVSAEFCVGAALHHPNIIQTLDFVSDGSRYYEIMEYAPYDMFSIVMSGKMTREEIYCCTKQILQAVDYIHSLGLAHRDLKLDNLVMNDNGIVKLIDFGSAIVFRYSSKNFVKASGIMGSDPYLAPEVCTEEYYNPQPADIWSIAIIFCCMILCRFPWKNPRVSDVSFREFSMGKTETENNEIEYLMSAPTAMIGDSPSPNVRGPWRLLRLLPRETRSTIQGMLEINSKCRWTMEQIMEQAWIKSVEMCYINSKNEVVKAKNHVHTSVLEKKI</sequence>
<keyword evidence="1 3" id="KW-0547">Nucleotide-binding</keyword>
<keyword evidence="6" id="KW-1185">Reference proteome</keyword>
<evidence type="ECO:0000256" key="2">
    <source>
        <dbReference type="ARBA" id="ARBA00022840"/>
    </source>
</evidence>
<dbReference type="Pfam" id="PF00069">
    <property type="entry name" value="Pkinase"/>
    <property type="match status" value="1"/>
</dbReference>
<dbReference type="PANTHER" id="PTHR24346:SF51">
    <property type="entry name" value="PAS DOMAIN-CONTAINING SERINE_THREONINE-PROTEIN KINASE"/>
    <property type="match status" value="1"/>
</dbReference>
<dbReference type="AlphaFoldDB" id="M7NK02"/>
<dbReference type="PROSITE" id="PS50011">
    <property type="entry name" value="PROTEIN_KINASE_DOM"/>
    <property type="match status" value="1"/>
</dbReference>
<dbReference type="OMA" id="EVCTEEY"/>
<dbReference type="InterPro" id="IPR017441">
    <property type="entry name" value="Protein_kinase_ATP_BS"/>
</dbReference>
<dbReference type="GO" id="GO:0004674">
    <property type="term" value="F:protein serine/threonine kinase activity"/>
    <property type="evidence" value="ECO:0007669"/>
    <property type="project" value="EnsemblFungi"/>
</dbReference>
<dbReference type="GO" id="GO:0005524">
    <property type="term" value="F:ATP binding"/>
    <property type="evidence" value="ECO:0007669"/>
    <property type="project" value="UniProtKB-UniRule"/>
</dbReference>
<dbReference type="Proteomes" id="UP000011958">
    <property type="component" value="Unassembled WGS sequence"/>
</dbReference>
<dbReference type="GO" id="GO:0005634">
    <property type="term" value="C:nucleus"/>
    <property type="evidence" value="ECO:0007669"/>
    <property type="project" value="TreeGrafter"/>
</dbReference>
<organism evidence="5 6">
    <name type="scientific">Pneumocystis murina (strain B123)</name>
    <name type="common">Mouse pneumocystis pneumonia agent</name>
    <name type="synonym">Pneumocystis carinii f. sp. muris</name>
    <dbReference type="NCBI Taxonomy" id="1069680"/>
    <lineage>
        <taxon>Eukaryota</taxon>
        <taxon>Fungi</taxon>
        <taxon>Dikarya</taxon>
        <taxon>Ascomycota</taxon>
        <taxon>Taphrinomycotina</taxon>
        <taxon>Pneumocystomycetes</taxon>
        <taxon>Pneumocystaceae</taxon>
        <taxon>Pneumocystis</taxon>
    </lineage>
</organism>
<dbReference type="SUPFAM" id="SSF56112">
    <property type="entry name" value="Protein kinase-like (PK-like)"/>
    <property type="match status" value="1"/>
</dbReference>
<name>M7NK02_PNEMU</name>
<dbReference type="SMART" id="SM00220">
    <property type="entry name" value="S_TKc"/>
    <property type="match status" value="1"/>
</dbReference>
<accession>M7NK02</accession>
<dbReference type="InterPro" id="IPR008271">
    <property type="entry name" value="Ser/Thr_kinase_AS"/>
</dbReference>
<keyword evidence="2 3" id="KW-0067">ATP-binding</keyword>
<dbReference type="STRING" id="1069680.M7NK02"/>
<dbReference type="OrthoDB" id="2421129at2759"/>
<dbReference type="EMBL" id="AFWA02000007">
    <property type="protein sequence ID" value="EMR08953.1"/>
    <property type="molecule type" value="Genomic_DNA"/>
</dbReference>
<evidence type="ECO:0000313" key="6">
    <source>
        <dbReference type="Proteomes" id="UP000011958"/>
    </source>
</evidence>
<protein>
    <recommendedName>
        <fullName evidence="4">Protein kinase domain-containing protein</fullName>
    </recommendedName>
</protein>
<proteinExistence type="predicted"/>
<evidence type="ECO:0000256" key="1">
    <source>
        <dbReference type="ARBA" id="ARBA00022741"/>
    </source>
</evidence>
<dbReference type="GeneID" id="19896423"/>
<feature type="binding site" evidence="3">
    <location>
        <position position="226"/>
    </location>
    <ligand>
        <name>ATP</name>
        <dbReference type="ChEBI" id="CHEBI:30616"/>
    </ligand>
</feature>
<evidence type="ECO:0000256" key="3">
    <source>
        <dbReference type="PROSITE-ProRule" id="PRU10141"/>
    </source>
</evidence>
<feature type="domain" description="Protein kinase" evidence="4">
    <location>
        <begin position="198"/>
        <end position="484"/>
    </location>
</feature>
<dbReference type="GO" id="GO:0035556">
    <property type="term" value="P:intracellular signal transduction"/>
    <property type="evidence" value="ECO:0007669"/>
    <property type="project" value="TreeGrafter"/>
</dbReference>
<evidence type="ECO:0000259" key="4">
    <source>
        <dbReference type="PROSITE" id="PS50011"/>
    </source>
</evidence>
<evidence type="ECO:0000313" key="5">
    <source>
        <dbReference type="EMBL" id="EMR08953.1"/>
    </source>
</evidence>
<reference evidence="6" key="1">
    <citation type="journal article" date="2016" name="Nat. Commun.">
        <title>Genome analysis of three Pneumocystis species reveals adaptation mechanisms to life exclusively in mammalian hosts.</title>
        <authorList>
            <person name="Ma L."/>
            <person name="Chen Z."/>
            <person name="Huang D.W."/>
            <person name="Kutty G."/>
            <person name="Ishihara M."/>
            <person name="Wang H."/>
            <person name="Abouelleil A."/>
            <person name="Bishop L."/>
            <person name="Davey E."/>
            <person name="Deng R."/>
            <person name="Deng X."/>
            <person name="Fan L."/>
            <person name="Fantoni G."/>
            <person name="Fitzgerald M."/>
            <person name="Gogineni E."/>
            <person name="Goldberg J.M."/>
            <person name="Handley G."/>
            <person name="Hu X."/>
            <person name="Huber C."/>
            <person name="Jiao X."/>
            <person name="Jones K."/>
            <person name="Levin J.Z."/>
            <person name="Liu Y."/>
            <person name="Macdonald P."/>
            <person name="Melnikov A."/>
            <person name="Raley C."/>
            <person name="Sassi M."/>
            <person name="Sherman B.T."/>
            <person name="Song X."/>
            <person name="Sykes S."/>
            <person name="Tran B."/>
            <person name="Walsh L."/>
            <person name="Xia Y."/>
            <person name="Yang J."/>
            <person name="Young S."/>
            <person name="Zeng Q."/>
            <person name="Zheng X."/>
            <person name="Stephens R."/>
            <person name="Nusbaum C."/>
            <person name="Birren B.W."/>
            <person name="Azadi P."/>
            <person name="Lempicki R.A."/>
            <person name="Cuomo C.A."/>
            <person name="Kovacs J.A."/>
        </authorList>
    </citation>
    <scope>NUCLEOTIDE SEQUENCE [LARGE SCALE GENOMIC DNA]</scope>
    <source>
        <strain evidence="6">B123</strain>
    </source>
</reference>
<dbReference type="GO" id="GO:0005829">
    <property type="term" value="C:cytosol"/>
    <property type="evidence" value="ECO:0007669"/>
    <property type="project" value="TreeGrafter"/>
</dbReference>
<gene>
    <name evidence="5" type="ORF">PNEG_02732</name>
</gene>
<dbReference type="InterPro" id="IPR000719">
    <property type="entry name" value="Prot_kinase_dom"/>
</dbReference>
<comment type="caution">
    <text evidence="5">The sequence shown here is derived from an EMBL/GenBank/DDBJ whole genome shotgun (WGS) entry which is preliminary data.</text>
</comment>
<dbReference type="HOGENOM" id="CLU_000288_82_2_1"/>
<dbReference type="GO" id="GO:0045719">
    <property type="term" value="P:negative regulation of glycogen biosynthetic process"/>
    <property type="evidence" value="ECO:0007669"/>
    <property type="project" value="TreeGrafter"/>
</dbReference>
<dbReference type="InterPro" id="IPR011009">
    <property type="entry name" value="Kinase-like_dom_sf"/>
</dbReference>
<dbReference type="PROSITE" id="PS00107">
    <property type="entry name" value="PROTEIN_KINASE_ATP"/>
    <property type="match status" value="1"/>
</dbReference>
<dbReference type="Gene3D" id="1.10.510.10">
    <property type="entry name" value="Transferase(Phosphotransferase) domain 1"/>
    <property type="match status" value="1"/>
</dbReference>
<dbReference type="GO" id="GO:0006808">
    <property type="term" value="P:regulation of nitrogen utilization"/>
    <property type="evidence" value="ECO:0007669"/>
    <property type="project" value="EnsemblFungi"/>
</dbReference>
<dbReference type="PROSITE" id="PS00108">
    <property type="entry name" value="PROTEIN_KINASE_ST"/>
    <property type="match status" value="1"/>
</dbReference>
<dbReference type="eggNOG" id="KOG0590">
    <property type="taxonomic scope" value="Eukaryota"/>
</dbReference>
<dbReference type="RefSeq" id="XP_007874759.1">
    <property type="nucleotide sequence ID" value="XM_007876568.1"/>
</dbReference>
<dbReference type="PANTHER" id="PTHR24346">
    <property type="entry name" value="MAP/MICROTUBULE AFFINITY-REGULATING KINASE"/>
    <property type="match status" value="1"/>
</dbReference>
<dbReference type="GO" id="GO:0000122">
    <property type="term" value="P:negative regulation of transcription by RNA polymerase II"/>
    <property type="evidence" value="ECO:0007669"/>
    <property type="project" value="EnsemblFungi"/>
</dbReference>